<sequence>MTLQAGGIHSTAPDHAASYIGKASGLLLLLKSLSCHLNRTGSITYIPLEVACKHGLLPTIGDGLQEIKMESGEDLFDAVFEMASMANAHLEKARVLAPTVPVEAVHVLLPAVSTQVLLDSLRRRLLNVFDSRLAQGILEVSPLWF</sequence>
<comment type="caution">
    <text evidence="1">The sequence shown here is derived from an EMBL/GenBank/DDBJ whole genome shotgun (WGS) entry which is preliminary data.</text>
</comment>
<dbReference type="Pfam" id="PF00494">
    <property type="entry name" value="SQS_PSY"/>
    <property type="match status" value="1"/>
</dbReference>
<keyword evidence="2" id="KW-1185">Reference proteome</keyword>
<reference evidence="1" key="1">
    <citation type="journal article" date="2023" name="GigaByte">
        <title>Genome assembly of the bearded iris, Iris pallida Lam.</title>
        <authorList>
            <person name="Bruccoleri R.E."/>
            <person name="Oakeley E.J."/>
            <person name="Faust A.M.E."/>
            <person name="Altorfer M."/>
            <person name="Dessus-Babus S."/>
            <person name="Burckhardt D."/>
            <person name="Oertli M."/>
            <person name="Naumann U."/>
            <person name="Petersen F."/>
            <person name="Wong J."/>
        </authorList>
    </citation>
    <scope>NUCLEOTIDE SEQUENCE</scope>
    <source>
        <strain evidence="1">GSM-AAB239-AS_SAM_17_03QT</strain>
    </source>
</reference>
<dbReference type="AlphaFoldDB" id="A0AAX6F861"/>
<reference evidence="1" key="2">
    <citation type="submission" date="2023-04" db="EMBL/GenBank/DDBJ databases">
        <authorList>
            <person name="Bruccoleri R.E."/>
            <person name="Oakeley E.J."/>
            <person name="Faust A.-M."/>
            <person name="Dessus-Babus S."/>
            <person name="Altorfer M."/>
            <person name="Burckhardt D."/>
            <person name="Oertli M."/>
            <person name="Naumann U."/>
            <person name="Petersen F."/>
            <person name="Wong J."/>
        </authorList>
    </citation>
    <scope>NUCLEOTIDE SEQUENCE</scope>
    <source>
        <strain evidence="1">GSM-AAB239-AS_SAM_17_03QT</strain>
        <tissue evidence="1">Leaf</tissue>
    </source>
</reference>
<accession>A0AAX6F861</accession>
<dbReference type="GO" id="GO:0010287">
    <property type="term" value="C:plastoglobule"/>
    <property type="evidence" value="ECO:0007669"/>
    <property type="project" value="UniProtKB-ARBA"/>
</dbReference>
<dbReference type="SUPFAM" id="SSF48576">
    <property type="entry name" value="Terpenoid synthases"/>
    <property type="match status" value="1"/>
</dbReference>
<protein>
    <submittedName>
        <fullName evidence="1">NADH dehydrogenase (Ubiquinone) complex I, assembly factor 6</fullName>
    </submittedName>
</protein>
<evidence type="ECO:0000313" key="1">
    <source>
        <dbReference type="EMBL" id="KAJ6812105.1"/>
    </source>
</evidence>
<name>A0AAX6F861_IRIPA</name>
<dbReference type="EMBL" id="JANAVB010031415">
    <property type="protein sequence ID" value="KAJ6812105.1"/>
    <property type="molecule type" value="Genomic_DNA"/>
</dbReference>
<organism evidence="1 2">
    <name type="scientific">Iris pallida</name>
    <name type="common">Sweet iris</name>
    <dbReference type="NCBI Taxonomy" id="29817"/>
    <lineage>
        <taxon>Eukaryota</taxon>
        <taxon>Viridiplantae</taxon>
        <taxon>Streptophyta</taxon>
        <taxon>Embryophyta</taxon>
        <taxon>Tracheophyta</taxon>
        <taxon>Spermatophyta</taxon>
        <taxon>Magnoliopsida</taxon>
        <taxon>Liliopsida</taxon>
        <taxon>Asparagales</taxon>
        <taxon>Iridaceae</taxon>
        <taxon>Iridoideae</taxon>
        <taxon>Irideae</taxon>
        <taxon>Iris</taxon>
    </lineage>
</organism>
<gene>
    <name evidence="1" type="ORF">M6B38_151805</name>
</gene>
<proteinExistence type="predicted"/>
<dbReference type="Gene3D" id="1.10.600.10">
    <property type="entry name" value="Farnesyl Diphosphate Synthase"/>
    <property type="match status" value="1"/>
</dbReference>
<evidence type="ECO:0000313" key="2">
    <source>
        <dbReference type="Proteomes" id="UP001140949"/>
    </source>
</evidence>
<dbReference type="InterPro" id="IPR002060">
    <property type="entry name" value="Squ/phyt_synthse"/>
</dbReference>
<dbReference type="InterPro" id="IPR008949">
    <property type="entry name" value="Isoprenoid_synthase_dom_sf"/>
</dbReference>
<dbReference type="Proteomes" id="UP001140949">
    <property type="component" value="Unassembled WGS sequence"/>
</dbReference>